<dbReference type="VEuPathDB" id="ToxoDB:BESB_078580"/>
<dbReference type="OrthoDB" id="422939at2759"/>
<accession>A0A2A9ME31</accession>
<gene>
    <name evidence="7" type="ORF">BESB_078580</name>
</gene>
<keyword evidence="5 6" id="KW-0472">Membrane</keyword>
<dbReference type="InterPro" id="IPR018450">
    <property type="entry name" value="Romo1/Mgr2"/>
</dbReference>
<dbReference type="GO" id="GO:0030150">
    <property type="term" value="P:protein import into mitochondrial matrix"/>
    <property type="evidence" value="ECO:0007669"/>
    <property type="project" value="TreeGrafter"/>
</dbReference>
<reference evidence="7 8" key="1">
    <citation type="submission" date="2017-09" db="EMBL/GenBank/DDBJ databases">
        <title>Genome sequencing of Besnoitia besnoiti strain Bb-Ger1.</title>
        <authorList>
            <person name="Schares G."/>
            <person name="Venepally P."/>
            <person name="Lorenzi H.A."/>
        </authorList>
    </citation>
    <scope>NUCLEOTIDE SEQUENCE [LARGE SCALE GENOMIC DNA]</scope>
    <source>
        <strain evidence="7 8">Bb-Ger1</strain>
    </source>
</reference>
<keyword evidence="3 6" id="KW-0812">Transmembrane</keyword>
<dbReference type="GO" id="GO:0005744">
    <property type="term" value="C:TIM23 mitochondrial import inner membrane translocase complex"/>
    <property type="evidence" value="ECO:0007669"/>
    <property type="project" value="TreeGrafter"/>
</dbReference>
<dbReference type="Pfam" id="PF10247">
    <property type="entry name" value="Romo1"/>
    <property type="match status" value="1"/>
</dbReference>
<evidence type="ECO:0000256" key="3">
    <source>
        <dbReference type="ARBA" id="ARBA00022692"/>
    </source>
</evidence>
<dbReference type="EMBL" id="NWUJ01000008">
    <property type="protein sequence ID" value="PFH33642.1"/>
    <property type="molecule type" value="Genomic_DNA"/>
</dbReference>
<name>A0A2A9ME31_BESBE</name>
<feature type="transmembrane region" description="Helical" evidence="6">
    <location>
        <begin position="99"/>
        <end position="122"/>
    </location>
</feature>
<dbReference type="PANTHER" id="PTHR28525">
    <property type="entry name" value="REACTIVE OXYGEN SPECIES MODULATOR 1"/>
    <property type="match status" value="1"/>
</dbReference>
<keyword evidence="8" id="KW-1185">Reference proteome</keyword>
<evidence type="ECO:0000256" key="2">
    <source>
        <dbReference type="ARBA" id="ARBA00007839"/>
    </source>
</evidence>
<protein>
    <recommendedName>
        <fullName evidence="9">Reactive oxygen species modulator 1</fullName>
    </recommendedName>
</protein>
<evidence type="ECO:0000313" key="7">
    <source>
        <dbReference type="EMBL" id="PFH33642.1"/>
    </source>
</evidence>
<comment type="subcellular location">
    <subcellularLocation>
        <location evidence="1">Membrane</location>
    </subcellularLocation>
</comment>
<comment type="similarity">
    <text evidence="2">Belongs to the MGR2 family.</text>
</comment>
<sequence>MPSLNVGKSEDYYAKEDFSKYSSPYSESPGVYDREYVEEERRRLQGGREVSFLDRHVKNPRMRNCLEGVKTGMKMGAAVGGIFGFLTGGYAAVVNRNLLILPVSVVGGAVSFGFFLGCGMVIRCDEASSSSASSAARLANDKRFRFPVKALHSNAAAMPRFPETTCRFPALERRFR</sequence>
<evidence type="ECO:0000313" key="8">
    <source>
        <dbReference type="Proteomes" id="UP000224006"/>
    </source>
</evidence>
<proteinExistence type="inferred from homology"/>
<evidence type="ECO:0000256" key="5">
    <source>
        <dbReference type="ARBA" id="ARBA00023136"/>
    </source>
</evidence>
<evidence type="ECO:0008006" key="9">
    <source>
        <dbReference type="Google" id="ProtNLM"/>
    </source>
</evidence>
<dbReference type="PANTHER" id="PTHR28525:SF1">
    <property type="entry name" value="REACTIVE OXYGEN SPECIES MODULATOR 1"/>
    <property type="match status" value="1"/>
</dbReference>
<dbReference type="GeneID" id="40312785"/>
<keyword evidence="4 6" id="KW-1133">Transmembrane helix</keyword>
<feature type="transmembrane region" description="Helical" evidence="6">
    <location>
        <begin position="71"/>
        <end position="93"/>
    </location>
</feature>
<dbReference type="SMART" id="SM01378">
    <property type="entry name" value="Romo1"/>
    <property type="match status" value="1"/>
</dbReference>
<dbReference type="KEGG" id="bbes:BESB_078580"/>
<evidence type="ECO:0000256" key="6">
    <source>
        <dbReference type="SAM" id="Phobius"/>
    </source>
</evidence>
<evidence type="ECO:0000256" key="4">
    <source>
        <dbReference type="ARBA" id="ARBA00022989"/>
    </source>
</evidence>
<dbReference type="GO" id="GO:0045039">
    <property type="term" value="P:protein insertion into mitochondrial inner membrane"/>
    <property type="evidence" value="ECO:0007669"/>
    <property type="project" value="TreeGrafter"/>
</dbReference>
<comment type="caution">
    <text evidence="7">The sequence shown here is derived from an EMBL/GenBank/DDBJ whole genome shotgun (WGS) entry which is preliminary data.</text>
</comment>
<dbReference type="AlphaFoldDB" id="A0A2A9ME31"/>
<evidence type="ECO:0000256" key="1">
    <source>
        <dbReference type="ARBA" id="ARBA00004370"/>
    </source>
</evidence>
<dbReference type="RefSeq" id="XP_029217651.1">
    <property type="nucleotide sequence ID" value="XM_029366220.1"/>
</dbReference>
<dbReference type="Proteomes" id="UP000224006">
    <property type="component" value="Chromosome VII"/>
</dbReference>
<organism evidence="7 8">
    <name type="scientific">Besnoitia besnoiti</name>
    <name type="common">Apicomplexan protozoan</name>
    <dbReference type="NCBI Taxonomy" id="94643"/>
    <lineage>
        <taxon>Eukaryota</taxon>
        <taxon>Sar</taxon>
        <taxon>Alveolata</taxon>
        <taxon>Apicomplexa</taxon>
        <taxon>Conoidasida</taxon>
        <taxon>Coccidia</taxon>
        <taxon>Eucoccidiorida</taxon>
        <taxon>Eimeriorina</taxon>
        <taxon>Sarcocystidae</taxon>
        <taxon>Besnoitia</taxon>
    </lineage>
</organism>